<feature type="transmembrane region" description="Helical" evidence="16">
    <location>
        <begin position="340"/>
        <end position="366"/>
    </location>
</feature>
<evidence type="ECO:0000256" key="2">
    <source>
        <dbReference type="ARBA" id="ARBA00004922"/>
    </source>
</evidence>
<feature type="transmembrane region" description="Helical" evidence="16">
    <location>
        <begin position="264"/>
        <end position="285"/>
    </location>
</feature>
<evidence type="ECO:0000256" key="8">
    <source>
        <dbReference type="ARBA" id="ARBA00022692"/>
    </source>
</evidence>
<organism evidence="17 18">
    <name type="scientific">Rhodotorula graminis (strain WP1)</name>
    <dbReference type="NCBI Taxonomy" id="578459"/>
    <lineage>
        <taxon>Eukaryota</taxon>
        <taxon>Fungi</taxon>
        <taxon>Dikarya</taxon>
        <taxon>Basidiomycota</taxon>
        <taxon>Pucciniomycotina</taxon>
        <taxon>Microbotryomycetes</taxon>
        <taxon>Sporidiobolales</taxon>
        <taxon>Sporidiobolaceae</taxon>
        <taxon>Rhodotorula</taxon>
    </lineage>
</organism>
<dbReference type="STRING" id="578459.A0A0P9FBV2"/>
<feature type="region of interest" description="Disordered" evidence="15">
    <location>
        <begin position="473"/>
        <end position="497"/>
    </location>
</feature>
<dbReference type="Pfam" id="PF04922">
    <property type="entry name" value="DIE2_ALG10"/>
    <property type="match status" value="1"/>
</dbReference>
<evidence type="ECO:0000256" key="10">
    <source>
        <dbReference type="ARBA" id="ARBA00022989"/>
    </source>
</evidence>
<dbReference type="GO" id="GO:0005789">
    <property type="term" value="C:endoplasmic reticulum membrane"/>
    <property type="evidence" value="ECO:0007669"/>
    <property type="project" value="UniProtKB-SubCell"/>
</dbReference>
<comment type="pathway">
    <text evidence="2">Protein modification; protein glycosylation.</text>
</comment>
<keyword evidence="6" id="KW-0328">Glycosyltransferase</keyword>
<evidence type="ECO:0000256" key="9">
    <source>
        <dbReference type="ARBA" id="ARBA00022824"/>
    </source>
</evidence>
<comment type="catalytic activity">
    <reaction evidence="14">
        <text>an alpha-D-Glc-(1-&gt;3)-alpha-D-Glc-(1-&gt;3)-alpha-D-Man-(1-&gt;2)-alpha-D-Man-(1-&gt;2)-alpha-D-Man-(1-&gt;3)-[alpha-D-Man-(1-&gt;2)-alpha-D-Man-(1-&gt;3)-[alpha-D-Man-(1-&gt;2)-alpha-D-Man-(1-&gt;6)]-alpha-D-Man-(1-&gt;6)]-beta-D-Man-(1-&gt;4)-beta-D-GlcNAc-(1-&gt;4)-alpha-D-GlcNAc-diphospho-di-trans,poly-cis-dolichol + a di-trans,poly-cis-dolichyl beta-D-glucosyl phosphate = a alpha-D-Glc-(1-&gt;2)-alpha-D-Glc-(1-&gt;3)-alpha-D-Glc-(1-&gt;3)-alpha-D-Man-(1-&gt;2)-alpha-D-Man-(1-&gt;2)-alpha-D-Man-(1-&gt;3)-[alpha-D-Man-(1-&gt;2)-alpha-D-Man-(1-&gt;3)-[alpha-D-Man-(1-&gt;2)-alpha-D-Man-(1-&gt;6)]-alpha-D-Man-(1-&gt;6)]-beta-D-Man-(1-&gt;4)-beta-D-GlcNAc-(1-&gt;4)-alpha-D-GlcNAc-diphospho-di-trans,poly-cis-dolichol + a di-trans,poly-cis-dolichyl phosphate + H(+)</text>
        <dbReference type="Rhea" id="RHEA:29543"/>
        <dbReference type="Rhea" id="RHEA-COMP:19498"/>
        <dbReference type="Rhea" id="RHEA-COMP:19502"/>
        <dbReference type="Rhea" id="RHEA-COMP:19512"/>
        <dbReference type="Rhea" id="RHEA-COMP:19522"/>
        <dbReference type="ChEBI" id="CHEBI:15378"/>
        <dbReference type="ChEBI" id="CHEBI:57525"/>
        <dbReference type="ChEBI" id="CHEBI:57683"/>
        <dbReference type="ChEBI" id="CHEBI:132522"/>
        <dbReference type="ChEBI" id="CHEBI:132523"/>
        <dbReference type="EC" id="2.4.1.256"/>
    </reaction>
    <physiologicalReaction direction="left-to-right" evidence="14">
        <dbReference type="Rhea" id="RHEA:29544"/>
    </physiologicalReaction>
</comment>
<keyword evidence="11 16" id="KW-0472">Membrane</keyword>
<evidence type="ECO:0000256" key="14">
    <source>
        <dbReference type="ARBA" id="ARBA00048064"/>
    </source>
</evidence>
<evidence type="ECO:0000256" key="15">
    <source>
        <dbReference type="SAM" id="MobiDB-lite"/>
    </source>
</evidence>
<feature type="transmembrane region" description="Helical" evidence="16">
    <location>
        <begin position="305"/>
        <end position="328"/>
    </location>
</feature>
<evidence type="ECO:0000313" key="18">
    <source>
        <dbReference type="Proteomes" id="UP000053890"/>
    </source>
</evidence>
<dbReference type="PANTHER" id="PTHR12989">
    <property type="entry name" value="ALPHA-1,2-GLUCOSYLTRANSFERASE ALG10"/>
    <property type="match status" value="1"/>
</dbReference>
<reference evidence="17 18" key="1">
    <citation type="journal article" date="2015" name="Front. Microbiol.">
        <title>Genome sequence of the plant growth promoting endophytic yeast Rhodotorula graminis WP1.</title>
        <authorList>
            <person name="Firrincieli A."/>
            <person name="Otillar R."/>
            <person name="Salamov A."/>
            <person name="Schmutz J."/>
            <person name="Khan Z."/>
            <person name="Redman R.S."/>
            <person name="Fleck N.D."/>
            <person name="Lindquist E."/>
            <person name="Grigoriev I.V."/>
            <person name="Doty S.L."/>
        </authorList>
    </citation>
    <scope>NUCLEOTIDE SEQUENCE [LARGE SCALE GENOMIC DNA]</scope>
    <source>
        <strain evidence="17 18">WP1</strain>
    </source>
</reference>
<feature type="transmembrane region" description="Helical" evidence="16">
    <location>
        <begin position="386"/>
        <end position="407"/>
    </location>
</feature>
<evidence type="ECO:0000256" key="16">
    <source>
        <dbReference type="SAM" id="Phobius"/>
    </source>
</evidence>
<dbReference type="Proteomes" id="UP000053890">
    <property type="component" value="Unassembled WGS sequence"/>
</dbReference>
<keyword evidence="7 17" id="KW-0808">Transferase</keyword>
<feature type="transmembrane region" description="Helical" evidence="16">
    <location>
        <begin position="99"/>
        <end position="119"/>
    </location>
</feature>
<feature type="transmembrane region" description="Helical" evidence="16">
    <location>
        <begin position="501"/>
        <end position="522"/>
    </location>
</feature>
<dbReference type="GO" id="GO:0106073">
    <property type="term" value="F:dolichyl pyrophosphate Glc2Man9GlcNAc2 alpha-1,2-glucosyltransferase activity"/>
    <property type="evidence" value="ECO:0007669"/>
    <property type="project" value="UniProtKB-EC"/>
</dbReference>
<protein>
    <recommendedName>
        <fullName evidence="5">Dol-P-Glc:Glc(2)Man(9)GlcNAc(2)-PP-Dol alpha-1,2-glucosyltransferase</fullName>
        <ecNumber evidence="4">2.4.1.256</ecNumber>
    </recommendedName>
    <alternativeName>
        <fullName evidence="12">Asparagine-linked glycosylation protein 10</fullName>
    </alternativeName>
</protein>
<dbReference type="EC" id="2.4.1.256" evidence="4"/>
<evidence type="ECO:0000256" key="3">
    <source>
        <dbReference type="ARBA" id="ARBA00010600"/>
    </source>
</evidence>
<dbReference type="RefSeq" id="XP_018269167.1">
    <property type="nucleotide sequence ID" value="XM_018417797.1"/>
</dbReference>
<feature type="transmembrane region" description="Helical" evidence="16">
    <location>
        <begin position="414"/>
        <end position="434"/>
    </location>
</feature>
<evidence type="ECO:0000256" key="13">
    <source>
        <dbReference type="ARBA" id="ARBA00044727"/>
    </source>
</evidence>
<dbReference type="PIRSF" id="PIRSF028810">
    <property type="entry name" value="Alpha1_2_glucosyltferase_Alg10"/>
    <property type="match status" value="1"/>
</dbReference>
<dbReference type="PROSITE" id="PS51257">
    <property type="entry name" value="PROKAR_LIPOPROTEIN"/>
    <property type="match status" value="1"/>
</dbReference>
<evidence type="ECO:0000256" key="6">
    <source>
        <dbReference type="ARBA" id="ARBA00022676"/>
    </source>
</evidence>
<dbReference type="EMBL" id="KQ474084">
    <property type="protein sequence ID" value="KPV73118.1"/>
    <property type="molecule type" value="Genomic_DNA"/>
</dbReference>
<evidence type="ECO:0000256" key="7">
    <source>
        <dbReference type="ARBA" id="ARBA00022679"/>
    </source>
</evidence>
<accession>A0A0P9FBV2</accession>
<dbReference type="AlphaFoldDB" id="A0A0P9FBV2"/>
<comment type="similarity">
    <text evidence="3">Belongs to the ALG10 glucosyltransferase family.</text>
</comment>
<evidence type="ECO:0000256" key="5">
    <source>
        <dbReference type="ARBA" id="ARBA00018512"/>
    </source>
</evidence>
<dbReference type="GO" id="GO:0006488">
    <property type="term" value="P:dolichol-linked oligosaccharide biosynthetic process"/>
    <property type="evidence" value="ECO:0007669"/>
    <property type="project" value="InterPro"/>
</dbReference>
<comment type="subcellular location">
    <subcellularLocation>
        <location evidence="1">Endoplasmic reticulum membrane</location>
        <topology evidence="1">Multi-pass membrane protein</topology>
    </subcellularLocation>
</comment>
<evidence type="ECO:0000256" key="11">
    <source>
        <dbReference type="ARBA" id="ARBA00023136"/>
    </source>
</evidence>
<keyword evidence="8 16" id="KW-0812">Transmembrane</keyword>
<evidence type="ECO:0000256" key="1">
    <source>
        <dbReference type="ARBA" id="ARBA00004477"/>
    </source>
</evidence>
<dbReference type="GeneID" id="28978245"/>
<name>A0A0P9FBV2_RHOGW</name>
<gene>
    <name evidence="17" type="ORF">RHOBADRAFT_55339</name>
</gene>
<comment type="function">
    <text evidence="13">Dol-P-Glc:Glc(2)Man(9)GlcNAc(2)-PP-Dol alpha-1,2-glucosyltransferase that operates in the biosynthetic pathway of dolichol-linked oligosaccharides, the glycan precursors employed in protein asparagine (N)-glycosylation. The assembly of dolichol-linked oligosaccharides begins on the cytosolic side of the endoplasmic reticulum membrane and finishes in its lumen. The sequential addition of sugars to dolichol pyrophosphate produces dolichol-linked oligosaccharides containing fourteen sugars, including two GlcNAcs, nine mannoses and three glucoses. Once assembled, the oligosaccharide is transferred from the lipid to nascent proteins by oligosaccharyltransferases. In the lumen of the endoplasmic reticulum, adds the third and last glucose residue from dolichyl phosphate glucose (Dol-P-Glc) onto the lipid-linked oligosaccharide intermediate Glc(2)Man(9)GlcNAc(2)-PP-Dol to produce Glc(3)Man(9)GlcNAc(2)-PP-Dol.</text>
</comment>
<feature type="transmembrane region" description="Helical" evidence="16">
    <location>
        <begin position="146"/>
        <end position="171"/>
    </location>
</feature>
<evidence type="ECO:0000256" key="12">
    <source>
        <dbReference type="ARBA" id="ARBA00032069"/>
    </source>
</evidence>
<keyword evidence="10 16" id="KW-1133">Transmembrane helix</keyword>
<feature type="compositionally biased region" description="Basic residues" evidence="15">
    <location>
        <begin position="473"/>
        <end position="487"/>
    </location>
</feature>
<proteinExistence type="inferred from homology"/>
<dbReference type="OMA" id="VWDSKIT"/>
<dbReference type="OrthoDB" id="4769at2759"/>
<keyword evidence="18" id="KW-1185">Reference proteome</keyword>
<evidence type="ECO:0000256" key="4">
    <source>
        <dbReference type="ARBA" id="ARBA00011967"/>
    </source>
</evidence>
<keyword evidence="9" id="KW-0256">Endoplasmic reticulum</keyword>
<dbReference type="PANTHER" id="PTHR12989:SF10">
    <property type="entry name" value="DOL-P-GLC:GLC(2)MAN(9)GLCNAC(2)-PP-DOL ALPHA-1,2-GLUCOSYLTRANSFERASE-RELATED"/>
    <property type="match status" value="1"/>
</dbReference>
<evidence type="ECO:0000313" key="17">
    <source>
        <dbReference type="EMBL" id="KPV73118.1"/>
    </source>
</evidence>
<sequence length="555" mass="61005">MVTRRQLVAYAAWAASSTAVACFINRHAPEPYMDEIFHVPQAQAYCRGDWTYWDPALTTPPGLYLVPAALVYLQRLVRPVLPHALAAANPCSVAALRGLNLVLSLSLPFLYARLIRLVAASSSSSSSRSPTAARHRSTPSSFKTGLRAAAASHALVMALCPLLGWWAWLYYTDLAAVTIVLSSWSYALEERYVLSAIIGGASLLFRQTNVVWLVFIAGQAAIAQAKRVARPSEVVDPHLEGARPADLIRMPWMLARSALQHPTALVPVLGAYLPVFVLAAAFVVWNGGIVLGDKSNHVPTLHVPQLYYCVSFATVFFAPHLVGFMALGRAARTMCGTARRVVVTVAVLGSLCWSIKRYTIAHPFLLADNRHYAFYLWRRVINVHPLARYALAPGYLVAATLLWQGFARARTLTLSSFILLLGATVAVLLPTPLLEPRYFLVPMLVARLYLVPGTEPGPGSVATRDATVGEQVKHKRNHAALRRRRARSSSPPAPSPSTQRLALALEAALYLAVQATCVYLFVARPFRWEIALGSDGRGLEGRDEREVGRWQRFMW</sequence>
<dbReference type="InterPro" id="IPR016900">
    <property type="entry name" value="Alg10"/>
</dbReference>